<dbReference type="OrthoDB" id="424974at2759"/>
<keyword evidence="1" id="KW-0560">Oxidoreductase</keyword>
<dbReference type="EMBL" id="NCKV01001015">
    <property type="protein sequence ID" value="RWS29216.1"/>
    <property type="molecule type" value="Genomic_DNA"/>
</dbReference>
<dbReference type="PANTHER" id="PTHR13847:SF287">
    <property type="entry name" value="FAD-DEPENDENT OXIDOREDUCTASE DOMAIN-CONTAINING PROTEIN 1"/>
    <property type="match status" value="1"/>
</dbReference>
<dbReference type="STRING" id="299467.A0A443SNW5"/>
<evidence type="ECO:0000256" key="2">
    <source>
        <dbReference type="ARBA" id="ARBA00039785"/>
    </source>
</evidence>
<dbReference type="GO" id="GO:0032981">
    <property type="term" value="P:mitochondrial respiratory chain complex I assembly"/>
    <property type="evidence" value="ECO:0007669"/>
    <property type="project" value="TreeGrafter"/>
</dbReference>
<dbReference type="Pfam" id="PF01266">
    <property type="entry name" value="DAO"/>
    <property type="match status" value="1"/>
</dbReference>
<evidence type="ECO:0000313" key="7">
    <source>
        <dbReference type="Proteomes" id="UP000288716"/>
    </source>
</evidence>
<dbReference type="Gene3D" id="3.30.9.10">
    <property type="entry name" value="D-Amino Acid Oxidase, subunit A, domain 2"/>
    <property type="match status" value="1"/>
</dbReference>
<keyword evidence="4" id="KW-0472">Membrane</keyword>
<keyword evidence="4" id="KW-0812">Transmembrane</keyword>
<organism evidence="6 7">
    <name type="scientific">Leptotrombidium deliense</name>
    <dbReference type="NCBI Taxonomy" id="299467"/>
    <lineage>
        <taxon>Eukaryota</taxon>
        <taxon>Metazoa</taxon>
        <taxon>Ecdysozoa</taxon>
        <taxon>Arthropoda</taxon>
        <taxon>Chelicerata</taxon>
        <taxon>Arachnida</taxon>
        <taxon>Acari</taxon>
        <taxon>Acariformes</taxon>
        <taxon>Trombidiformes</taxon>
        <taxon>Prostigmata</taxon>
        <taxon>Anystina</taxon>
        <taxon>Parasitengona</taxon>
        <taxon>Trombiculoidea</taxon>
        <taxon>Trombiculidae</taxon>
        <taxon>Leptotrombidium</taxon>
    </lineage>
</organism>
<evidence type="ECO:0000256" key="3">
    <source>
        <dbReference type="ARBA" id="ARBA00046185"/>
    </source>
</evidence>
<name>A0A443SNW5_9ACAR</name>
<gene>
    <name evidence="6" type="ORF">B4U80_08461</name>
</gene>
<dbReference type="InterPro" id="IPR006076">
    <property type="entry name" value="FAD-dep_OxRdtase"/>
</dbReference>
<evidence type="ECO:0000256" key="4">
    <source>
        <dbReference type="SAM" id="Phobius"/>
    </source>
</evidence>
<dbReference type="Gene3D" id="3.50.50.60">
    <property type="entry name" value="FAD/NAD(P)-binding domain"/>
    <property type="match status" value="1"/>
</dbReference>
<protein>
    <recommendedName>
        <fullName evidence="2">FAD-dependent oxidoreductase domain-containing protein 1</fullName>
    </recommendedName>
</protein>
<evidence type="ECO:0000313" key="6">
    <source>
        <dbReference type="EMBL" id="RWS29216.1"/>
    </source>
</evidence>
<proteinExistence type="predicted"/>
<evidence type="ECO:0000256" key="1">
    <source>
        <dbReference type="ARBA" id="ARBA00023002"/>
    </source>
</evidence>
<comment type="function">
    <text evidence="3">Required for the assembly of the mitochondrial membrane respiratory chain NADH dehydrogenase (Complex I). Involved in mid-late stages of complex I assembly.</text>
</comment>
<dbReference type="PANTHER" id="PTHR13847">
    <property type="entry name" value="SARCOSINE DEHYDROGENASE-RELATED"/>
    <property type="match status" value="1"/>
</dbReference>
<dbReference type="VEuPathDB" id="VectorBase:LDEU002823"/>
<accession>A0A443SNW5</accession>
<dbReference type="InterPro" id="IPR036188">
    <property type="entry name" value="FAD/NAD-bd_sf"/>
</dbReference>
<feature type="transmembrane region" description="Helical" evidence="4">
    <location>
        <begin position="38"/>
        <end position="57"/>
    </location>
</feature>
<dbReference type="Proteomes" id="UP000288716">
    <property type="component" value="Unassembled WGS sequence"/>
</dbReference>
<comment type="caution">
    <text evidence="6">The sequence shown here is derived from an EMBL/GenBank/DDBJ whole genome shotgun (WGS) entry which is preliminary data.</text>
</comment>
<dbReference type="SUPFAM" id="SSF51905">
    <property type="entry name" value="FAD/NAD(P)-binding domain"/>
    <property type="match status" value="1"/>
</dbReference>
<keyword evidence="4" id="KW-1133">Transmembrane helix</keyword>
<reference evidence="6 7" key="1">
    <citation type="journal article" date="2018" name="Gigascience">
        <title>Genomes of trombidid mites reveal novel predicted allergens and laterally-transferred genes associated with secondary metabolism.</title>
        <authorList>
            <person name="Dong X."/>
            <person name="Chaisiri K."/>
            <person name="Xia D."/>
            <person name="Armstrong S.D."/>
            <person name="Fang Y."/>
            <person name="Donnelly M.J."/>
            <person name="Kadowaki T."/>
            <person name="McGarry J.W."/>
            <person name="Darby A.C."/>
            <person name="Makepeace B.L."/>
        </authorList>
    </citation>
    <scope>NUCLEOTIDE SEQUENCE [LARGE SCALE GENOMIC DNA]</scope>
    <source>
        <strain evidence="6">UoL-UT</strain>
    </source>
</reference>
<dbReference type="GO" id="GO:0016491">
    <property type="term" value="F:oxidoreductase activity"/>
    <property type="evidence" value="ECO:0007669"/>
    <property type="project" value="UniProtKB-KW"/>
</dbReference>
<evidence type="ECO:0000259" key="5">
    <source>
        <dbReference type="Pfam" id="PF01266"/>
    </source>
</evidence>
<sequence>MYRKYTANVTNLIRRQTIEAKTLVKRTLKENANRKQQTFDVAIFGGGIMGLFTSFWLKRQCPSLNILVIERDPQYKTASTVLSVGGIRHQFSLRENIALSKFGSEFIANINEYLSVPGNEIVDIQFQENGYLFLASTEQGEQLLRENHRLQCELNACTELMRREQLCKKFPWLNVDDIRLGCLGVRYEGFFDPYLLLMAVKRKAIHMGVKYVNAEVVQFVLKSTGGSISNEICNSVVIKFPNGKESELNFSKGVIAAGPHSGQMSRLLKIGEAVNDCRKTHCPVEPRKRYVFSFDCPTMRSIRTPLVIDPSCVYFRSDGNHFLAGKSPEPVKLLFSNEEPDTNNLEVDYEYFDEQIWPVLASRVKAFEEIKVNGAWSGFYEFNTLDENQIIGMHPYYSNLYWITGFSGHGIQMAIAAGRSVSELILYGKYRSIDVSRLGWQRIIDNAPLFESCIV</sequence>
<keyword evidence="7" id="KW-1185">Reference proteome</keyword>
<feature type="domain" description="FAD dependent oxidoreductase" evidence="5">
    <location>
        <begin position="40"/>
        <end position="424"/>
    </location>
</feature>
<dbReference type="GO" id="GO:0005739">
    <property type="term" value="C:mitochondrion"/>
    <property type="evidence" value="ECO:0007669"/>
    <property type="project" value="GOC"/>
</dbReference>
<dbReference type="AlphaFoldDB" id="A0A443SNW5"/>